<evidence type="ECO:0000313" key="3">
    <source>
        <dbReference type="Proteomes" id="UP000054549"/>
    </source>
</evidence>
<dbReference type="HOGENOM" id="CLU_2605512_0_0_1"/>
<dbReference type="AlphaFoldDB" id="A0A0C2WYH8"/>
<evidence type="ECO:0000313" key="2">
    <source>
        <dbReference type="EMBL" id="KIL66882.1"/>
    </source>
</evidence>
<organism evidence="2 3">
    <name type="scientific">Amanita muscaria (strain Koide BX008)</name>
    <dbReference type="NCBI Taxonomy" id="946122"/>
    <lineage>
        <taxon>Eukaryota</taxon>
        <taxon>Fungi</taxon>
        <taxon>Dikarya</taxon>
        <taxon>Basidiomycota</taxon>
        <taxon>Agaricomycotina</taxon>
        <taxon>Agaricomycetes</taxon>
        <taxon>Agaricomycetidae</taxon>
        <taxon>Agaricales</taxon>
        <taxon>Pluteineae</taxon>
        <taxon>Amanitaceae</taxon>
        <taxon>Amanita</taxon>
    </lineage>
</organism>
<reference evidence="2 3" key="1">
    <citation type="submission" date="2014-04" db="EMBL/GenBank/DDBJ databases">
        <title>Evolutionary Origins and Diversification of the Mycorrhizal Mutualists.</title>
        <authorList>
            <consortium name="DOE Joint Genome Institute"/>
            <consortium name="Mycorrhizal Genomics Consortium"/>
            <person name="Kohler A."/>
            <person name="Kuo A."/>
            <person name="Nagy L.G."/>
            <person name="Floudas D."/>
            <person name="Copeland A."/>
            <person name="Barry K.W."/>
            <person name="Cichocki N."/>
            <person name="Veneault-Fourrey C."/>
            <person name="LaButti K."/>
            <person name="Lindquist E.A."/>
            <person name="Lipzen A."/>
            <person name="Lundell T."/>
            <person name="Morin E."/>
            <person name="Murat C."/>
            <person name="Riley R."/>
            <person name="Ohm R."/>
            <person name="Sun H."/>
            <person name="Tunlid A."/>
            <person name="Henrissat B."/>
            <person name="Grigoriev I.V."/>
            <person name="Hibbett D.S."/>
            <person name="Martin F."/>
        </authorList>
    </citation>
    <scope>NUCLEOTIDE SEQUENCE [LARGE SCALE GENOMIC DNA]</scope>
    <source>
        <strain evidence="2 3">Koide BX008</strain>
    </source>
</reference>
<dbReference type="Proteomes" id="UP000054549">
    <property type="component" value="Unassembled WGS sequence"/>
</dbReference>
<accession>A0A0C2WYH8</accession>
<proteinExistence type="predicted"/>
<evidence type="ECO:0000256" key="1">
    <source>
        <dbReference type="SAM" id="MobiDB-lite"/>
    </source>
</evidence>
<keyword evidence="3" id="KW-1185">Reference proteome</keyword>
<protein>
    <submittedName>
        <fullName evidence="2">Uncharacterized protein</fullName>
    </submittedName>
</protein>
<feature type="region of interest" description="Disordered" evidence="1">
    <location>
        <begin position="28"/>
        <end position="47"/>
    </location>
</feature>
<dbReference type="InParanoid" id="A0A0C2WYH8"/>
<sequence length="79" mass="8941">MDQCIHWTYQFLLGQLITAEQLIRDPRSRSITLDSPGPGTPGPDAFSRVKSAAENLPSPHMRVHTYFHRRSTPSNSVKH</sequence>
<gene>
    <name evidence="2" type="ORF">M378DRAFT_160414</name>
</gene>
<dbReference type="EMBL" id="KN818234">
    <property type="protein sequence ID" value="KIL66882.1"/>
    <property type="molecule type" value="Genomic_DNA"/>
</dbReference>
<name>A0A0C2WYH8_AMAMK</name>